<reference evidence="4" key="2">
    <citation type="journal article" date="2014" name="ISME J.">
        <title>Microbial stratification in low pH oxic and suboxic macroscopic growths along an acid mine drainage.</title>
        <authorList>
            <person name="Mendez-Garcia C."/>
            <person name="Mesa V."/>
            <person name="Sprenger R.R."/>
            <person name="Richter M."/>
            <person name="Diez M.S."/>
            <person name="Solano J."/>
            <person name="Bargiela R."/>
            <person name="Golyshina O.V."/>
            <person name="Manteca A."/>
            <person name="Ramos J.L."/>
            <person name="Gallego J.R."/>
            <person name="Llorente I."/>
            <person name="Martins Dos Santos V.A."/>
            <person name="Jensen O.N."/>
            <person name="Pelaez A.I."/>
            <person name="Sanchez J."/>
            <person name="Ferrer M."/>
        </authorList>
    </citation>
    <scope>NUCLEOTIDE SEQUENCE</scope>
</reference>
<protein>
    <submittedName>
        <fullName evidence="4">GCN5-related N-acetyltransferase domain protein</fullName>
    </submittedName>
</protein>
<gene>
    <name evidence="4" type="ORF">B1B_01881</name>
</gene>
<dbReference type="InterPro" id="IPR016181">
    <property type="entry name" value="Acyl_CoA_acyltransferase"/>
</dbReference>
<feature type="domain" description="N-acetyltransferase" evidence="3">
    <location>
        <begin position="1"/>
        <end position="177"/>
    </location>
</feature>
<comment type="caution">
    <text evidence="4">The sequence shown here is derived from an EMBL/GenBank/DDBJ whole genome shotgun (WGS) entry which is preliminary data.</text>
</comment>
<keyword evidence="1 4" id="KW-0808">Transferase</keyword>
<reference evidence="4" key="1">
    <citation type="submission" date="2013-08" db="EMBL/GenBank/DDBJ databases">
        <authorList>
            <person name="Mendez C."/>
            <person name="Richter M."/>
            <person name="Ferrer M."/>
            <person name="Sanchez J."/>
        </authorList>
    </citation>
    <scope>NUCLEOTIDE SEQUENCE</scope>
</reference>
<keyword evidence="2" id="KW-0012">Acyltransferase</keyword>
<dbReference type="AlphaFoldDB" id="T1BTA3"/>
<evidence type="ECO:0000313" key="4">
    <source>
        <dbReference type="EMBL" id="EQD76146.1"/>
    </source>
</evidence>
<dbReference type="InterPro" id="IPR000182">
    <property type="entry name" value="GNAT_dom"/>
</dbReference>
<evidence type="ECO:0000256" key="1">
    <source>
        <dbReference type="ARBA" id="ARBA00022679"/>
    </source>
</evidence>
<dbReference type="EMBL" id="AUZY01001125">
    <property type="protein sequence ID" value="EQD76146.1"/>
    <property type="molecule type" value="Genomic_DNA"/>
</dbReference>
<name>T1BTA3_9ZZZZ</name>
<dbReference type="Pfam" id="PF00583">
    <property type="entry name" value="Acetyltransf_1"/>
    <property type="match status" value="1"/>
</dbReference>
<proteinExistence type="predicted"/>
<dbReference type="GO" id="GO:0016747">
    <property type="term" value="F:acyltransferase activity, transferring groups other than amino-acyl groups"/>
    <property type="evidence" value="ECO:0007669"/>
    <property type="project" value="InterPro"/>
</dbReference>
<accession>T1BTA3</accession>
<dbReference type="Gene3D" id="3.40.630.30">
    <property type="match status" value="2"/>
</dbReference>
<dbReference type="PANTHER" id="PTHR43877">
    <property type="entry name" value="AMINOALKYLPHOSPHONATE N-ACETYLTRANSFERASE-RELATED-RELATED"/>
    <property type="match status" value="1"/>
</dbReference>
<dbReference type="PANTHER" id="PTHR43877:SF2">
    <property type="entry name" value="AMINOALKYLPHOSPHONATE N-ACETYLTRANSFERASE-RELATED"/>
    <property type="match status" value="1"/>
</dbReference>
<dbReference type="CDD" id="cd04301">
    <property type="entry name" value="NAT_SF"/>
    <property type="match status" value="1"/>
</dbReference>
<dbReference type="PROSITE" id="PS51186">
    <property type="entry name" value="GNAT"/>
    <property type="match status" value="1"/>
</dbReference>
<dbReference type="InterPro" id="IPR050832">
    <property type="entry name" value="Bact_Acetyltransf"/>
</dbReference>
<organism evidence="4">
    <name type="scientific">mine drainage metagenome</name>
    <dbReference type="NCBI Taxonomy" id="410659"/>
    <lineage>
        <taxon>unclassified sequences</taxon>
        <taxon>metagenomes</taxon>
        <taxon>ecological metagenomes</taxon>
    </lineage>
</organism>
<sequence>MLSEFRPADTPRLFELLQENFPEEEALYGMRPAAFAKVVRRIYRWDVRLVLGFLRRIGRPTFRFFTIEVGSTIVASTILSFGRKAGYISMVMVDPAYRRRGYARQLLHASADAALRAGRPYVALDVLEKNATARELYDSEGYLPLRPAAVLVWTSETDRRDRPTRADPGIRPFRKSDAAALVTIMEQATPPEVAEVLPVNPLALNPSGQLDAILASKTRVWVLDEGSGPVAHVFATMSDVMDSSHLSRPVVSEGADMSRVSNLISTALDWLTAEGATRVVSQLPLADRAGLGALEGGGFRVAHELRTLYRPSS</sequence>
<dbReference type="SUPFAM" id="SSF55729">
    <property type="entry name" value="Acyl-CoA N-acyltransferases (Nat)"/>
    <property type="match status" value="2"/>
</dbReference>
<evidence type="ECO:0000256" key="2">
    <source>
        <dbReference type="ARBA" id="ARBA00023315"/>
    </source>
</evidence>
<evidence type="ECO:0000259" key="3">
    <source>
        <dbReference type="PROSITE" id="PS51186"/>
    </source>
</evidence>